<dbReference type="SUPFAM" id="SSF53271">
    <property type="entry name" value="PRTase-like"/>
    <property type="match status" value="1"/>
</dbReference>
<feature type="domain" description="Phosphoribosyltransferase" evidence="2">
    <location>
        <begin position="139"/>
        <end position="227"/>
    </location>
</feature>
<gene>
    <name evidence="3" type="ORF">BN1804_03244</name>
</gene>
<organism evidence="3 4">
    <name type="scientific">Proteus penneri</name>
    <dbReference type="NCBI Taxonomy" id="102862"/>
    <lineage>
        <taxon>Bacteria</taxon>
        <taxon>Pseudomonadati</taxon>
        <taxon>Pseudomonadota</taxon>
        <taxon>Gammaproteobacteria</taxon>
        <taxon>Enterobacterales</taxon>
        <taxon>Morganellaceae</taxon>
        <taxon>Proteus</taxon>
    </lineage>
</organism>
<dbReference type="Proteomes" id="UP000183920">
    <property type="component" value="Unassembled WGS sequence"/>
</dbReference>
<evidence type="ECO:0000313" key="4">
    <source>
        <dbReference type="Proteomes" id="UP000183920"/>
    </source>
</evidence>
<accession>A0A0G4QH12</accession>
<proteinExistence type="inferred from homology"/>
<dbReference type="PANTHER" id="PTHR47505">
    <property type="entry name" value="DNA UTILIZATION PROTEIN YHGH"/>
    <property type="match status" value="1"/>
</dbReference>
<reference evidence="4" key="1">
    <citation type="submission" date="2015-06" db="EMBL/GenBank/DDBJ databases">
        <authorList>
            <person name="Urmite Genomes"/>
        </authorList>
    </citation>
    <scope>NUCLEOTIDE SEQUENCE [LARGE SCALE GENOMIC DNA]</scope>
    <source>
        <strain evidence="4">CSUR P1867</strain>
    </source>
</reference>
<dbReference type="PANTHER" id="PTHR47505:SF1">
    <property type="entry name" value="DNA UTILIZATION PROTEIN YHGH"/>
    <property type="match status" value="1"/>
</dbReference>
<name>A0A0G4QH12_9GAMM</name>
<dbReference type="EMBL" id="CVRY01000007">
    <property type="protein sequence ID" value="CRL64921.1"/>
    <property type="molecule type" value="Genomic_DNA"/>
</dbReference>
<dbReference type="Pfam" id="PF00156">
    <property type="entry name" value="Pribosyltran"/>
    <property type="match status" value="1"/>
</dbReference>
<dbReference type="GeneID" id="76524552"/>
<dbReference type="RefSeq" id="WP_072064903.1">
    <property type="nucleotide sequence ID" value="NZ_CAXOKJ010000004.1"/>
</dbReference>
<dbReference type="CDD" id="cd06223">
    <property type="entry name" value="PRTases_typeI"/>
    <property type="match status" value="1"/>
</dbReference>
<dbReference type="InterPro" id="IPR000836">
    <property type="entry name" value="PRTase_dom"/>
</dbReference>
<dbReference type="AlphaFoldDB" id="A0A0G4QH12"/>
<dbReference type="NCBIfam" id="NF008616">
    <property type="entry name" value="PRK11595.1"/>
    <property type="match status" value="1"/>
</dbReference>
<evidence type="ECO:0000313" key="3">
    <source>
        <dbReference type="EMBL" id="CRL64921.1"/>
    </source>
</evidence>
<sequence length="230" mass="26551">MWITIAGYCWLCRQPLHYDTKGICSSCIRYLPKQHNRCPCCLYPSSHAMMLCGRCLQSPPPWKQMLTVTDYQPPLNKLLHLYKYQPRPQIALCLARLFLLRWLSHHRENGVQKPDRIISVPSHRHRRWSRGFEQVEAIAKPLARWLNCAYQPDTLIRTRATLVQTHLNAKQRQQNLKNAFILNNTVSVSGKNLALIDDVITTGATLKSIVPLLFRAGARSVEVWAICRTL</sequence>
<dbReference type="Gene3D" id="3.40.50.2020">
    <property type="match status" value="1"/>
</dbReference>
<evidence type="ECO:0000256" key="1">
    <source>
        <dbReference type="ARBA" id="ARBA00008007"/>
    </source>
</evidence>
<dbReference type="InterPro" id="IPR051910">
    <property type="entry name" value="ComF/GntX_DNA_util-trans"/>
</dbReference>
<dbReference type="InterPro" id="IPR029057">
    <property type="entry name" value="PRTase-like"/>
</dbReference>
<protein>
    <submittedName>
        <fullName evidence="3">DNA utilization protein GntX</fullName>
    </submittedName>
</protein>
<evidence type="ECO:0000259" key="2">
    <source>
        <dbReference type="Pfam" id="PF00156"/>
    </source>
</evidence>
<comment type="similarity">
    <text evidence="1">Belongs to the ComF/GntX family.</text>
</comment>
<accession>A0A379ERN6</accession>